<proteinExistence type="predicted"/>
<name>V6LJE6_9EUKA</name>
<evidence type="ECO:0000313" key="1">
    <source>
        <dbReference type="EMBL" id="EST44705.1"/>
    </source>
</evidence>
<reference evidence="1" key="1">
    <citation type="journal article" date="2014" name="PLoS Genet.">
        <title>The Genome of Spironucleus salmonicida Highlights a Fish Pathogen Adapted to Fluctuating Environments.</title>
        <authorList>
            <person name="Xu F."/>
            <person name="Jerlstrom-Hultqvist J."/>
            <person name="Einarsson E."/>
            <person name="Astvaldsson A."/>
            <person name="Svard S.G."/>
            <person name="Andersson J.O."/>
        </authorList>
    </citation>
    <scope>NUCLEOTIDE SEQUENCE</scope>
</reference>
<accession>V6LJE6</accession>
<dbReference type="AlphaFoldDB" id="V6LJE6"/>
<dbReference type="EMBL" id="KI546113">
    <property type="protein sequence ID" value="EST44705.1"/>
    <property type="molecule type" value="Genomic_DNA"/>
</dbReference>
<sequence length="77" mass="9321">MHKHEKDHNNAQLHHNCEPALQQDIQIAQVATQFDQAEQVQVTHQHHIKEWIEDHMHHENHQIKMKDSNCDHFEKHQ</sequence>
<organism evidence="1">
    <name type="scientific">Spironucleus salmonicida</name>
    <dbReference type="NCBI Taxonomy" id="348837"/>
    <lineage>
        <taxon>Eukaryota</taxon>
        <taxon>Metamonada</taxon>
        <taxon>Diplomonadida</taxon>
        <taxon>Hexamitidae</taxon>
        <taxon>Hexamitinae</taxon>
        <taxon>Spironucleus</taxon>
    </lineage>
</organism>
<gene>
    <name evidence="1" type="ORF">SS50377_15417</name>
</gene>
<protein>
    <submittedName>
        <fullName evidence="1">Uncharacterized protein</fullName>
    </submittedName>
</protein>